<evidence type="ECO:0000313" key="1">
    <source>
        <dbReference type="EMBL" id="AJA92088.1"/>
    </source>
</evidence>
<dbReference type="AlphaFoldDB" id="A0A0A7UZR9"/>
<dbReference type="KEGG" id="nbv:T478_0812"/>
<organism evidence="1 2">
    <name type="scientific">Candidatus Nitrosopelagicus brevis</name>
    <dbReference type="NCBI Taxonomy" id="1410606"/>
    <lineage>
        <taxon>Archaea</taxon>
        <taxon>Nitrososphaerota</taxon>
    </lineage>
</organism>
<gene>
    <name evidence="1" type="ORF">T478_0812</name>
</gene>
<reference evidence="1 2" key="1">
    <citation type="journal article" date="2015" name="Proc. Natl. Acad. Sci. U.S.A.">
        <title>Genomic and proteomic characterization of "Candidatus Nitrosopelagicus brevis": An ammonia-oxidizing archaeon from the open ocean.</title>
        <authorList>
            <person name="Santoro A.E."/>
            <person name="Dupont C.L."/>
            <person name="Richter R.A."/>
            <person name="Craig M.T."/>
            <person name="Carini P."/>
            <person name="McIlvin M.R."/>
            <person name="Yang Y."/>
            <person name="Orsi W.D."/>
            <person name="Moran D.M."/>
            <person name="Saito M.A."/>
        </authorList>
    </citation>
    <scope>NUCLEOTIDE SEQUENCE [LARGE SCALE GENOMIC DNA]</scope>
    <source>
        <strain evidence="2">V2</strain>
    </source>
</reference>
<accession>A0A0A7UZR9</accession>
<name>A0A0A7UZR9_9ARCH</name>
<dbReference type="HOGENOM" id="CLU_3245171_0_0_2"/>
<evidence type="ECO:0000313" key="2">
    <source>
        <dbReference type="Proteomes" id="UP000030944"/>
    </source>
</evidence>
<proteinExistence type="predicted"/>
<dbReference type="EMBL" id="CP007026">
    <property type="protein sequence ID" value="AJA92088.1"/>
    <property type="molecule type" value="Genomic_DNA"/>
</dbReference>
<dbReference type="Proteomes" id="UP000030944">
    <property type="component" value="Chromosome"/>
</dbReference>
<protein>
    <submittedName>
        <fullName evidence="1">Uncharacterized protein</fullName>
    </submittedName>
</protein>
<sequence>MNTNQKSIIFVVMAAKKSSLKNPKNGQKNLINWKFSAHPTKP</sequence>